<organism evidence="1 2">
    <name type="scientific">Pseudomonas luteola</name>
    <dbReference type="NCBI Taxonomy" id="47886"/>
    <lineage>
        <taxon>Bacteria</taxon>
        <taxon>Pseudomonadati</taxon>
        <taxon>Pseudomonadota</taxon>
        <taxon>Gammaproteobacteria</taxon>
        <taxon>Pseudomonadales</taxon>
        <taxon>Pseudomonadaceae</taxon>
        <taxon>Pseudomonas</taxon>
    </lineage>
</organism>
<reference evidence="1 2" key="1">
    <citation type="submission" date="2018-06" db="EMBL/GenBank/DDBJ databases">
        <authorList>
            <consortium name="Pathogen Informatics"/>
            <person name="Doyle S."/>
        </authorList>
    </citation>
    <scope>NUCLEOTIDE SEQUENCE [LARGE SCALE GENOMIC DNA]</scope>
    <source>
        <strain evidence="1 2">NCTC11842</strain>
    </source>
</reference>
<protein>
    <submittedName>
        <fullName evidence="1">Uncharacterized protein</fullName>
    </submittedName>
</protein>
<dbReference type="EMBL" id="UAUF01000014">
    <property type="protein sequence ID" value="SPZ13457.1"/>
    <property type="molecule type" value="Genomic_DNA"/>
</dbReference>
<proteinExistence type="predicted"/>
<sequence length="52" mass="5950">MSGMPDDDDDQLNRRVECEECGELRACIYSLHPESDSLAWLCPFCKAELQTQ</sequence>
<dbReference type="Proteomes" id="UP000250443">
    <property type="component" value="Unassembled WGS sequence"/>
</dbReference>
<accession>A0A2X2CYV4</accession>
<gene>
    <name evidence="1" type="ORF">NCTC11842_05201</name>
</gene>
<evidence type="ECO:0000313" key="2">
    <source>
        <dbReference type="Proteomes" id="UP000250443"/>
    </source>
</evidence>
<name>A0A2X2CYV4_PSELU</name>
<evidence type="ECO:0000313" key="1">
    <source>
        <dbReference type="EMBL" id="SPZ13457.1"/>
    </source>
</evidence>
<dbReference type="AlphaFoldDB" id="A0A2X2CYV4"/>